<keyword evidence="8" id="KW-0653">Protein transport</keyword>
<dbReference type="InterPro" id="IPR011047">
    <property type="entry name" value="Quinoprotein_ADH-like_sf"/>
</dbReference>
<accession>A0AAV1CN66</accession>
<dbReference type="EMBL" id="OX459119">
    <property type="protein sequence ID" value="CAI9095982.1"/>
    <property type="molecule type" value="Genomic_DNA"/>
</dbReference>
<feature type="transmembrane region" description="Helical" evidence="12">
    <location>
        <begin position="364"/>
        <end position="383"/>
    </location>
</feature>
<dbReference type="PANTHER" id="PTHR23284:SF0">
    <property type="entry name" value="PROLACTIN REGULATORY ELEMENT-BINDING PROTEIN"/>
    <property type="match status" value="1"/>
</dbReference>
<name>A0AAV1CN66_OLDCO</name>
<dbReference type="GO" id="GO:0005789">
    <property type="term" value="C:endoplasmic reticulum membrane"/>
    <property type="evidence" value="ECO:0007669"/>
    <property type="project" value="UniProtKB-SubCell"/>
</dbReference>
<dbReference type="PROSITE" id="PS50082">
    <property type="entry name" value="WD_REPEATS_2"/>
    <property type="match status" value="1"/>
</dbReference>
<feature type="repeat" description="WD" evidence="11">
    <location>
        <begin position="323"/>
        <end position="353"/>
    </location>
</feature>
<evidence type="ECO:0000256" key="11">
    <source>
        <dbReference type="PROSITE-ProRule" id="PRU00221"/>
    </source>
</evidence>
<evidence type="ECO:0000256" key="5">
    <source>
        <dbReference type="ARBA" id="ARBA00022737"/>
    </source>
</evidence>
<organism evidence="13 14">
    <name type="scientific">Oldenlandia corymbosa var. corymbosa</name>
    <dbReference type="NCBI Taxonomy" id="529605"/>
    <lineage>
        <taxon>Eukaryota</taxon>
        <taxon>Viridiplantae</taxon>
        <taxon>Streptophyta</taxon>
        <taxon>Embryophyta</taxon>
        <taxon>Tracheophyta</taxon>
        <taxon>Spermatophyta</taxon>
        <taxon>Magnoliopsida</taxon>
        <taxon>eudicotyledons</taxon>
        <taxon>Gunneridae</taxon>
        <taxon>Pentapetalae</taxon>
        <taxon>asterids</taxon>
        <taxon>lamiids</taxon>
        <taxon>Gentianales</taxon>
        <taxon>Rubiaceae</taxon>
        <taxon>Rubioideae</taxon>
        <taxon>Spermacoceae</taxon>
        <taxon>Hedyotis-Oldenlandia complex</taxon>
        <taxon>Oldenlandia</taxon>
    </lineage>
</organism>
<evidence type="ECO:0000256" key="2">
    <source>
        <dbReference type="ARBA" id="ARBA00022448"/>
    </source>
</evidence>
<dbReference type="SMART" id="SM00320">
    <property type="entry name" value="WD40"/>
    <property type="match status" value="5"/>
</dbReference>
<keyword evidence="9 12" id="KW-1133">Transmembrane helix</keyword>
<evidence type="ECO:0000313" key="13">
    <source>
        <dbReference type="EMBL" id="CAI9095982.1"/>
    </source>
</evidence>
<proteinExistence type="predicted"/>
<protein>
    <submittedName>
        <fullName evidence="13">OLC1v1032033C1</fullName>
    </submittedName>
</protein>
<dbReference type="GO" id="GO:0003400">
    <property type="term" value="P:regulation of COPII vesicle coating"/>
    <property type="evidence" value="ECO:0007669"/>
    <property type="project" value="TreeGrafter"/>
</dbReference>
<dbReference type="SUPFAM" id="SSF50998">
    <property type="entry name" value="Quinoprotein alcohol dehydrogenase-like"/>
    <property type="match status" value="1"/>
</dbReference>
<dbReference type="GO" id="GO:0015031">
    <property type="term" value="P:protein transport"/>
    <property type="evidence" value="ECO:0007669"/>
    <property type="project" value="UniProtKB-KW"/>
</dbReference>
<dbReference type="GO" id="GO:0005085">
    <property type="term" value="F:guanyl-nucleotide exchange factor activity"/>
    <property type="evidence" value="ECO:0007669"/>
    <property type="project" value="InterPro"/>
</dbReference>
<keyword evidence="7" id="KW-0931">ER-Golgi transport</keyword>
<evidence type="ECO:0000256" key="7">
    <source>
        <dbReference type="ARBA" id="ARBA00022892"/>
    </source>
</evidence>
<evidence type="ECO:0000256" key="12">
    <source>
        <dbReference type="SAM" id="Phobius"/>
    </source>
</evidence>
<evidence type="ECO:0000256" key="10">
    <source>
        <dbReference type="ARBA" id="ARBA00023136"/>
    </source>
</evidence>
<gene>
    <name evidence="13" type="ORF">OLC1_LOCUS6841</name>
</gene>
<dbReference type="InterPro" id="IPR045260">
    <property type="entry name" value="Sec12-like"/>
</dbReference>
<dbReference type="Pfam" id="PF00400">
    <property type="entry name" value="WD40"/>
    <property type="match status" value="2"/>
</dbReference>
<dbReference type="Proteomes" id="UP001161247">
    <property type="component" value="Chromosome 2"/>
</dbReference>
<dbReference type="AlphaFoldDB" id="A0AAV1CN66"/>
<keyword evidence="5" id="KW-0677">Repeat</keyword>
<evidence type="ECO:0000256" key="6">
    <source>
        <dbReference type="ARBA" id="ARBA00022824"/>
    </source>
</evidence>
<dbReference type="InterPro" id="IPR001680">
    <property type="entry name" value="WD40_rpt"/>
</dbReference>
<keyword evidence="10 12" id="KW-0472">Membrane</keyword>
<dbReference type="Gene3D" id="2.130.10.10">
    <property type="entry name" value="YVTN repeat-like/Quinoprotein amine dehydrogenase"/>
    <property type="match status" value="1"/>
</dbReference>
<keyword evidence="6" id="KW-0256">Endoplasmic reticulum</keyword>
<evidence type="ECO:0000256" key="9">
    <source>
        <dbReference type="ARBA" id="ARBA00022989"/>
    </source>
</evidence>
<dbReference type="PANTHER" id="PTHR23284">
    <property type="entry name" value="PROLACTIN REGULATORY ELEMENT BINDING PROTEIN"/>
    <property type="match status" value="1"/>
</dbReference>
<sequence>MGNKSSKIGEVVAQKYGVPLYGAGWVPKSAANSVLESSQEDSTVAPPSTAPTVQDHVVIAGGGGEGHSGIRNALLLAKFDFESNSLSDQPVARLETGQDLPYRIAVHPGGEGLICSFPESCRWYEWGAARNDDARSLNLRSSEKRLTHLEAVGQQLALAFNGEGSLLATGGEDGKLRVFKWPSMEIVLNEDNAYTSVKDLHFSLDGKFLVSVGSGPARVWDLTSLTAVASLPKGNDERFCYCKFSGSSDDNQVLYIIAMQSQGGYVSKWSTNSWKKISSNRVVKDAVCSFDVSPDGNLLALGTINGDIRVISSKNLKVNTLVKKAHLGLVTALSFSHDSRYVVSASMDSSTRVTKIKDEKKSGLKWWMVFLIILLAVAVACVVKSKDLLPELLDLEQFAKLKAGLYE</sequence>
<evidence type="ECO:0000313" key="14">
    <source>
        <dbReference type="Proteomes" id="UP001161247"/>
    </source>
</evidence>
<keyword evidence="4 12" id="KW-0812">Transmembrane</keyword>
<comment type="subcellular location">
    <subcellularLocation>
        <location evidence="1">Endoplasmic reticulum membrane</location>
        <topology evidence="1">Single-pass membrane protein</topology>
    </subcellularLocation>
</comment>
<dbReference type="FunFam" id="2.130.10.10:FF:000612">
    <property type="entry name" value="SEC12-like protein 2"/>
    <property type="match status" value="1"/>
</dbReference>
<evidence type="ECO:0000256" key="8">
    <source>
        <dbReference type="ARBA" id="ARBA00022927"/>
    </source>
</evidence>
<evidence type="ECO:0000256" key="4">
    <source>
        <dbReference type="ARBA" id="ARBA00022692"/>
    </source>
</evidence>
<evidence type="ECO:0000256" key="1">
    <source>
        <dbReference type="ARBA" id="ARBA00004389"/>
    </source>
</evidence>
<dbReference type="GO" id="GO:0006888">
    <property type="term" value="P:endoplasmic reticulum to Golgi vesicle-mediated transport"/>
    <property type="evidence" value="ECO:0007669"/>
    <property type="project" value="TreeGrafter"/>
</dbReference>
<keyword evidence="14" id="KW-1185">Reference proteome</keyword>
<evidence type="ECO:0000256" key="3">
    <source>
        <dbReference type="ARBA" id="ARBA00022574"/>
    </source>
</evidence>
<dbReference type="InterPro" id="IPR015943">
    <property type="entry name" value="WD40/YVTN_repeat-like_dom_sf"/>
</dbReference>
<reference evidence="13" key="1">
    <citation type="submission" date="2023-03" db="EMBL/GenBank/DDBJ databases">
        <authorList>
            <person name="Julca I."/>
        </authorList>
    </citation>
    <scope>NUCLEOTIDE SEQUENCE</scope>
</reference>
<keyword evidence="3 11" id="KW-0853">WD repeat</keyword>
<keyword evidence="2" id="KW-0813">Transport</keyword>